<name>A0A1M5EKN4_9ALTE</name>
<feature type="transmembrane region" description="Helical" evidence="1">
    <location>
        <begin position="104"/>
        <end position="121"/>
    </location>
</feature>
<dbReference type="RefSeq" id="WP_073317128.1">
    <property type="nucleotide sequence ID" value="NZ_FQWD01000001.1"/>
</dbReference>
<dbReference type="Pfam" id="PF03203">
    <property type="entry name" value="MerC"/>
    <property type="match status" value="1"/>
</dbReference>
<keyword evidence="3" id="KW-1185">Reference proteome</keyword>
<organism evidence="2 3">
    <name type="scientific">Marisediminitalea aggregata</name>
    <dbReference type="NCBI Taxonomy" id="634436"/>
    <lineage>
        <taxon>Bacteria</taxon>
        <taxon>Pseudomonadati</taxon>
        <taxon>Pseudomonadota</taxon>
        <taxon>Gammaproteobacteria</taxon>
        <taxon>Alteromonadales</taxon>
        <taxon>Alteromonadaceae</taxon>
        <taxon>Marisediminitalea</taxon>
    </lineage>
</organism>
<proteinExistence type="predicted"/>
<feature type="transmembrane region" description="Helical" evidence="1">
    <location>
        <begin position="73"/>
        <end position="92"/>
    </location>
</feature>
<dbReference type="EMBL" id="FQWD01000001">
    <property type="protein sequence ID" value="SHF79873.1"/>
    <property type="molecule type" value="Genomic_DNA"/>
</dbReference>
<feature type="transmembrane region" description="Helical" evidence="1">
    <location>
        <begin position="46"/>
        <end position="66"/>
    </location>
</feature>
<accession>A0A1M5EKN4</accession>
<dbReference type="GO" id="GO:0016020">
    <property type="term" value="C:membrane"/>
    <property type="evidence" value="ECO:0007669"/>
    <property type="project" value="InterPro"/>
</dbReference>
<keyword evidence="1" id="KW-0472">Membrane</keyword>
<dbReference type="STRING" id="634436.SAMN05216361_0438"/>
<dbReference type="Proteomes" id="UP000184520">
    <property type="component" value="Unassembled WGS sequence"/>
</dbReference>
<dbReference type="AlphaFoldDB" id="A0A1M5EKN4"/>
<dbReference type="GO" id="GO:0015097">
    <property type="term" value="F:mercury ion transmembrane transporter activity"/>
    <property type="evidence" value="ECO:0007669"/>
    <property type="project" value="InterPro"/>
</dbReference>
<keyword evidence="1" id="KW-1133">Transmembrane helix</keyword>
<keyword evidence="1" id="KW-0812">Transmembrane</keyword>
<dbReference type="OrthoDB" id="34373at2"/>
<evidence type="ECO:0000313" key="2">
    <source>
        <dbReference type="EMBL" id="SHF79873.1"/>
    </source>
</evidence>
<feature type="transmembrane region" description="Helical" evidence="1">
    <location>
        <begin position="12"/>
        <end position="34"/>
    </location>
</feature>
<protein>
    <submittedName>
        <fullName evidence="2">MerC mercury resistance protein</fullName>
    </submittedName>
</protein>
<reference evidence="3" key="1">
    <citation type="submission" date="2016-11" db="EMBL/GenBank/DDBJ databases">
        <authorList>
            <person name="Varghese N."/>
            <person name="Submissions S."/>
        </authorList>
    </citation>
    <scope>NUCLEOTIDE SEQUENCE [LARGE SCALE GENOMIC DNA]</scope>
    <source>
        <strain evidence="3">CGMCC 1.8995</strain>
    </source>
</reference>
<evidence type="ECO:0000313" key="3">
    <source>
        <dbReference type="Proteomes" id="UP000184520"/>
    </source>
</evidence>
<gene>
    <name evidence="2" type="ORF">SAMN05216361_0438</name>
</gene>
<sequence>MELTQRLGDKIAIALSSLCVIHCLATPLILIILPSLGALVADNHEMFHQVILFFVLPVGVLALWAGYRHHHNLSILLIGLAGLGLLLIAAFFGHDYFGETGETALTIFASLIIATAHVRNFQSNQIMPTGDCHHD</sequence>
<evidence type="ECO:0000256" key="1">
    <source>
        <dbReference type="SAM" id="Phobius"/>
    </source>
</evidence>
<dbReference type="InterPro" id="IPR004891">
    <property type="entry name" value="Mercury-R_MerC"/>
</dbReference>